<dbReference type="Gene3D" id="6.10.140.1950">
    <property type="match status" value="1"/>
</dbReference>
<organism evidence="11">
    <name type="scientific">Caulobacter sp. 602-2</name>
    <dbReference type="NCBI Taxonomy" id="2710887"/>
    <lineage>
        <taxon>Bacteria</taxon>
        <taxon>Pseudomonadati</taxon>
        <taxon>Pseudomonadota</taxon>
        <taxon>Alphaproteobacteria</taxon>
        <taxon>Caulobacterales</taxon>
        <taxon>Caulobacteraceae</taxon>
        <taxon>Caulobacter</taxon>
    </lineage>
</organism>
<comment type="similarity">
    <text evidence="3 7">Belongs to the prokaryotic/mitochondrial release factor family.</text>
</comment>
<dbReference type="GO" id="GO:0016149">
    <property type="term" value="F:translation release factor activity, codon specific"/>
    <property type="evidence" value="ECO:0007669"/>
    <property type="project" value="UniProtKB-UniRule"/>
</dbReference>
<evidence type="ECO:0000256" key="7">
    <source>
        <dbReference type="HAMAP-Rule" id="MF_00093"/>
    </source>
</evidence>
<keyword evidence="5 7" id="KW-0963">Cytoplasm</keyword>
<evidence type="ECO:0000256" key="6">
    <source>
        <dbReference type="ARBA" id="ARBA00022917"/>
    </source>
</evidence>
<comment type="subcellular location">
    <subcellularLocation>
        <location evidence="2 7">Cytoplasm</location>
    </subcellularLocation>
</comment>
<comment type="PTM">
    <text evidence="7">Methylated by PrmC. Methylation increases the termination efficiency of RF1.</text>
</comment>
<keyword evidence="4 7" id="KW-0488">Methylation</keyword>
<dbReference type="RefSeq" id="WP_165258166.1">
    <property type="nucleotide sequence ID" value="NZ_JAAKGT010000003.1"/>
</dbReference>
<feature type="domain" description="Prokaryotic-type class I peptide chain release factors" evidence="10">
    <location>
        <begin position="223"/>
        <end position="239"/>
    </location>
</feature>
<dbReference type="Gene3D" id="3.30.70.1660">
    <property type="match status" value="1"/>
</dbReference>
<gene>
    <name evidence="7 11" type="primary">prfA</name>
    <name evidence="11" type="ORF">G5B46_09650</name>
</gene>
<evidence type="ECO:0000256" key="2">
    <source>
        <dbReference type="ARBA" id="ARBA00004496"/>
    </source>
</evidence>
<keyword evidence="6 7" id="KW-0648">Protein biosynthesis</keyword>
<dbReference type="Pfam" id="PF03462">
    <property type="entry name" value="PCRF"/>
    <property type="match status" value="1"/>
</dbReference>
<dbReference type="InterPro" id="IPR045853">
    <property type="entry name" value="Pep_chain_release_fac_I_sf"/>
</dbReference>
<dbReference type="InterPro" id="IPR050057">
    <property type="entry name" value="Prokaryotic/Mito_RF"/>
</dbReference>
<dbReference type="FunFam" id="3.30.70.1660:FF:000004">
    <property type="entry name" value="Peptide chain release factor 1"/>
    <property type="match status" value="1"/>
</dbReference>
<evidence type="ECO:0000256" key="4">
    <source>
        <dbReference type="ARBA" id="ARBA00022481"/>
    </source>
</evidence>
<dbReference type="PANTHER" id="PTHR43804:SF7">
    <property type="entry name" value="LD18447P"/>
    <property type="match status" value="1"/>
</dbReference>
<evidence type="ECO:0000256" key="8">
    <source>
        <dbReference type="NCBIfam" id="TIGR00019"/>
    </source>
</evidence>
<dbReference type="InterPro" id="IPR005139">
    <property type="entry name" value="PCRF"/>
</dbReference>
<evidence type="ECO:0000256" key="1">
    <source>
        <dbReference type="ARBA" id="ARBA00002986"/>
    </source>
</evidence>
<dbReference type="SUPFAM" id="SSF75620">
    <property type="entry name" value="Release factor"/>
    <property type="match status" value="1"/>
</dbReference>
<name>A0A6G4QY63_9CAUL</name>
<proteinExistence type="inferred from homology"/>
<comment type="function">
    <text evidence="1 7">Peptide chain release factor 1 directs the termination of translation in response to the peptide chain termination codons UAG and UAA.</text>
</comment>
<comment type="caution">
    <text evidence="11">The sequence shown here is derived from an EMBL/GenBank/DDBJ whole genome shotgun (WGS) entry which is preliminary data.</text>
</comment>
<dbReference type="FunFam" id="3.30.160.20:FF:000004">
    <property type="entry name" value="Peptide chain release factor 1"/>
    <property type="match status" value="1"/>
</dbReference>
<dbReference type="NCBIfam" id="TIGR00019">
    <property type="entry name" value="prfA"/>
    <property type="match status" value="1"/>
</dbReference>
<dbReference type="FunFam" id="3.30.70.1660:FF:000002">
    <property type="entry name" value="Peptide chain release factor 1"/>
    <property type="match status" value="1"/>
</dbReference>
<dbReference type="EMBL" id="JAAKGT010000003">
    <property type="protein sequence ID" value="NGM49868.1"/>
    <property type="molecule type" value="Genomic_DNA"/>
</dbReference>
<dbReference type="GO" id="GO:0005829">
    <property type="term" value="C:cytosol"/>
    <property type="evidence" value="ECO:0007669"/>
    <property type="project" value="UniProtKB-ARBA"/>
</dbReference>
<dbReference type="Gene3D" id="3.30.160.20">
    <property type="match status" value="1"/>
</dbReference>
<reference evidence="11" key="1">
    <citation type="submission" date="2020-02" db="EMBL/GenBank/DDBJ databases">
        <authorList>
            <person name="Gao J."/>
            <person name="Sun J."/>
        </authorList>
    </citation>
    <scope>NUCLEOTIDE SEQUENCE</scope>
    <source>
        <strain evidence="11">602-2</strain>
    </source>
</reference>
<evidence type="ECO:0000256" key="3">
    <source>
        <dbReference type="ARBA" id="ARBA00010835"/>
    </source>
</evidence>
<dbReference type="InterPro" id="IPR004373">
    <property type="entry name" value="RF-1"/>
</dbReference>
<dbReference type="AlphaFoldDB" id="A0A6G4QY63"/>
<accession>A0A6G4QY63</accession>
<evidence type="ECO:0000259" key="10">
    <source>
        <dbReference type="PROSITE" id="PS00745"/>
    </source>
</evidence>
<evidence type="ECO:0000256" key="5">
    <source>
        <dbReference type="ARBA" id="ARBA00022490"/>
    </source>
</evidence>
<feature type="compositionally biased region" description="Basic and acidic residues" evidence="9">
    <location>
        <begin position="279"/>
        <end position="289"/>
    </location>
</feature>
<feature type="modified residue" description="N5-methylglutamine" evidence="7">
    <location>
        <position position="230"/>
    </location>
</feature>
<dbReference type="SMART" id="SM00937">
    <property type="entry name" value="PCRF"/>
    <property type="match status" value="1"/>
</dbReference>
<dbReference type="PROSITE" id="PS00745">
    <property type="entry name" value="RF_PROK_I"/>
    <property type="match status" value="1"/>
</dbReference>
<dbReference type="HAMAP" id="MF_00093">
    <property type="entry name" value="Rel_fac_1"/>
    <property type="match status" value="1"/>
</dbReference>
<dbReference type="NCBIfam" id="NF001859">
    <property type="entry name" value="PRK00591.1"/>
    <property type="match status" value="1"/>
</dbReference>
<dbReference type="Pfam" id="PF00472">
    <property type="entry name" value="RF-1"/>
    <property type="match status" value="1"/>
</dbReference>
<protein>
    <recommendedName>
        <fullName evidence="7 8">Peptide chain release factor 1</fullName>
        <shortName evidence="7">RF-1</shortName>
    </recommendedName>
</protein>
<dbReference type="PANTHER" id="PTHR43804">
    <property type="entry name" value="LD18447P"/>
    <property type="match status" value="1"/>
</dbReference>
<evidence type="ECO:0000313" key="11">
    <source>
        <dbReference type="EMBL" id="NGM49868.1"/>
    </source>
</evidence>
<sequence>MRLPQARLDQVLDRFREVEARMGAATDGGEIVKLSKEHAELRPVAEAVERLAKLTAERAELDEMAADPEMAAMVRDEIVALDERLPILERELALMLAPKDKDENASAILEVRAGTGGDEAALFAGDLFRMYQRYAVTQGWRVEVDSVSEGEMGGYKEIIASITGDGVFGRLKFESGVHRVQRVPETEAQGRIHTSAATVAVLPEAEDVEIEIKESDLRIDTYRSSGAGGQHVNKTDSAVRITHLPTGVVVTSSEKSQHQNRAKAMKNLKARLYDMQRQALDDARSDARKSQVGSGDRSERIRTYNFPQGRVTDHRINLTLYNLAKVIEGEALDDVINPLIAEDQAARLASLED</sequence>
<dbReference type="InterPro" id="IPR000352">
    <property type="entry name" value="Pep_chain_release_fac_I"/>
</dbReference>
<evidence type="ECO:0000256" key="9">
    <source>
        <dbReference type="SAM" id="MobiDB-lite"/>
    </source>
</evidence>
<feature type="region of interest" description="Disordered" evidence="9">
    <location>
        <begin position="279"/>
        <end position="300"/>
    </location>
</feature>